<evidence type="ECO:0000313" key="3">
    <source>
        <dbReference type="Proteomes" id="UP000286910"/>
    </source>
</evidence>
<dbReference type="Proteomes" id="UP000286910">
    <property type="component" value="Unassembled WGS sequence"/>
</dbReference>
<gene>
    <name evidence="2" type="ORF">CSW45_13495</name>
</gene>
<feature type="region of interest" description="Disordered" evidence="1">
    <location>
        <begin position="36"/>
        <end position="58"/>
    </location>
</feature>
<evidence type="ECO:0000256" key="1">
    <source>
        <dbReference type="SAM" id="MobiDB-lite"/>
    </source>
</evidence>
<proteinExistence type="predicted"/>
<sequence length="375" mass="42552">MDLSGLPPFKRALVEKALRRGDTAWAERLLAMFAADAPPQEQEEVSPNPPKPEAPKANPQDVLMQWREASRRHALTGEPPTGPAWERAKAQAVQIYRRAGGNLPIWVDTPRYGRKPGAASLILLLLALALYHRTSPKERSMVVFAPIWVLAKLLGVSRDTVERWAREPEVRRWLNHRRFYVSLDAGQRVAGTLWRIRLSPVPEGEEAAGPGREVFELPLRDLEGDIREGLTELQWSERQYKEDPLREWSLVVVLSRATLSRLKANPLVIYTAALPRRAERDAWVEGLAQALLRWLKDREQNLDWWRKVAWTVLKGLLLGSEAPLRLLERGLLLFHEAAGTVRNPGAFVTAFLRREGFRDLMVWAAGFKAGVRHAA</sequence>
<comment type="caution">
    <text evidence="2">The sequence shown here is derived from an EMBL/GenBank/DDBJ whole genome shotgun (WGS) entry which is preliminary data.</text>
</comment>
<name>A0A430QZ81_THESC</name>
<organism evidence="2 3">
    <name type="scientific">Thermus scotoductus</name>
    <dbReference type="NCBI Taxonomy" id="37636"/>
    <lineage>
        <taxon>Bacteria</taxon>
        <taxon>Thermotogati</taxon>
        <taxon>Deinococcota</taxon>
        <taxon>Deinococci</taxon>
        <taxon>Thermales</taxon>
        <taxon>Thermaceae</taxon>
        <taxon>Thermus</taxon>
    </lineage>
</organism>
<dbReference type="AlphaFoldDB" id="A0A430QZ81"/>
<accession>A0A430QZ81</accession>
<protein>
    <submittedName>
        <fullName evidence="2">Uncharacterized protein</fullName>
    </submittedName>
</protein>
<dbReference type="RefSeq" id="WP_126178122.1">
    <property type="nucleotide sequence ID" value="NZ_PELN01000255.1"/>
</dbReference>
<dbReference type="EMBL" id="PELR01000395">
    <property type="protein sequence ID" value="RTH00444.1"/>
    <property type="molecule type" value="Genomic_DNA"/>
</dbReference>
<reference evidence="2 3" key="1">
    <citation type="journal article" date="2019" name="Extremophiles">
        <title>Biogeography of thermophiles and predominance of Thermus scotoductus in domestic water heaters.</title>
        <authorList>
            <person name="Wilpiszeski R.L."/>
            <person name="Zhang Z."/>
            <person name="House C.H."/>
        </authorList>
    </citation>
    <scope>NUCLEOTIDE SEQUENCE [LARGE SCALE GENOMIC DNA]</scope>
    <source>
        <strain evidence="2 3">32_S32</strain>
    </source>
</reference>
<evidence type="ECO:0000313" key="2">
    <source>
        <dbReference type="EMBL" id="RTH00444.1"/>
    </source>
</evidence>